<feature type="domain" description="MYND-type" evidence="18">
    <location>
        <begin position="257"/>
        <end position="296"/>
    </location>
</feature>
<dbReference type="GO" id="GO:0008168">
    <property type="term" value="F:methyltransferase activity"/>
    <property type="evidence" value="ECO:0007669"/>
    <property type="project" value="UniProtKB-KW"/>
</dbReference>
<protein>
    <recommendedName>
        <fullName evidence="13">Protein-lysine N-methyltransferase SMYD4</fullName>
    </recommendedName>
    <alternativeName>
        <fullName evidence="14">SET and MYND domain-containing protein 4</fullName>
    </alternativeName>
</protein>
<dbReference type="Gene3D" id="1.25.40.10">
    <property type="entry name" value="Tetratricopeptide repeat domain"/>
    <property type="match status" value="2"/>
</dbReference>
<reference evidence="19" key="3">
    <citation type="submission" date="2025-09" db="UniProtKB">
        <authorList>
            <consortium name="Ensembl"/>
        </authorList>
    </citation>
    <scope>IDENTIFICATION</scope>
</reference>
<evidence type="ECO:0000313" key="20">
    <source>
        <dbReference type="Proteomes" id="UP000472264"/>
    </source>
</evidence>
<evidence type="ECO:0000256" key="11">
    <source>
        <dbReference type="ARBA" id="ARBA00048985"/>
    </source>
</evidence>
<reference evidence="19" key="1">
    <citation type="submission" date="2021-04" db="EMBL/GenBank/DDBJ databases">
        <authorList>
            <consortium name="Wellcome Sanger Institute Data Sharing"/>
        </authorList>
    </citation>
    <scope>NUCLEOTIDE SEQUENCE [LARGE SCALE GENOMIC DNA]</scope>
</reference>
<dbReference type="CDD" id="cd10536">
    <property type="entry name" value="SET_SMYD4"/>
    <property type="match status" value="1"/>
</dbReference>
<evidence type="ECO:0000259" key="18">
    <source>
        <dbReference type="PROSITE" id="PS50865"/>
    </source>
</evidence>
<dbReference type="RefSeq" id="XP_029375404.1">
    <property type="nucleotide sequence ID" value="XM_029519544.1"/>
</dbReference>
<keyword evidence="8 15" id="KW-0863">Zinc-finger</keyword>
<dbReference type="SUPFAM" id="SSF82199">
    <property type="entry name" value="SET domain"/>
    <property type="match status" value="1"/>
</dbReference>
<feature type="domain" description="SET" evidence="17">
    <location>
        <begin position="190"/>
        <end position="544"/>
    </location>
</feature>
<dbReference type="InterPro" id="IPR011990">
    <property type="entry name" value="TPR-like_helical_dom_sf"/>
</dbReference>
<keyword evidence="7" id="KW-0479">Metal-binding</keyword>
<dbReference type="FunCoup" id="A0A665WHI3">
    <property type="interactions" value="1001"/>
</dbReference>
<dbReference type="PANTHER" id="PTHR46165">
    <property type="entry name" value="SET AND MYND DOMAIN-CONTAINING PROTEIN 4"/>
    <property type="match status" value="1"/>
</dbReference>
<evidence type="ECO:0000256" key="10">
    <source>
        <dbReference type="ARBA" id="ARBA00023242"/>
    </source>
</evidence>
<dbReference type="GO" id="GO:0007507">
    <property type="term" value="P:heart development"/>
    <property type="evidence" value="ECO:0007669"/>
    <property type="project" value="TreeGrafter"/>
</dbReference>
<feature type="compositionally biased region" description="Basic and acidic residues" evidence="16">
    <location>
        <begin position="416"/>
        <end position="427"/>
    </location>
</feature>
<dbReference type="GO" id="GO:0008270">
    <property type="term" value="F:zinc ion binding"/>
    <property type="evidence" value="ECO:0007669"/>
    <property type="project" value="UniProtKB-KW"/>
</dbReference>
<dbReference type="GO" id="GO:0005634">
    <property type="term" value="C:nucleus"/>
    <property type="evidence" value="ECO:0007669"/>
    <property type="project" value="UniProtKB-SubCell"/>
</dbReference>
<evidence type="ECO:0000256" key="8">
    <source>
        <dbReference type="ARBA" id="ARBA00022771"/>
    </source>
</evidence>
<evidence type="ECO:0000256" key="7">
    <source>
        <dbReference type="ARBA" id="ARBA00022723"/>
    </source>
</evidence>
<dbReference type="InterPro" id="IPR001214">
    <property type="entry name" value="SET_dom"/>
</dbReference>
<dbReference type="PROSITE" id="PS50280">
    <property type="entry name" value="SET"/>
    <property type="match status" value="1"/>
</dbReference>
<dbReference type="InterPro" id="IPR046341">
    <property type="entry name" value="SET_dom_sf"/>
</dbReference>
<evidence type="ECO:0000313" key="19">
    <source>
        <dbReference type="Ensembl" id="ENSENLP00000043453.1"/>
    </source>
</evidence>
<evidence type="ECO:0000256" key="13">
    <source>
        <dbReference type="ARBA" id="ARBA00093635"/>
    </source>
</evidence>
<dbReference type="GO" id="GO:0032259">
    <property type="term" value="P:methylation"/>
    <property type="evidence" value="ECO:0007669"/>
    <property type="project" value="UniProtKB-KW"/>
</dbReference>
<keyword evidence="3" id="KW-0963">Cytoplasm</keyword>
<dbReference type="PROSITE" id="PS50865">
    <property type="entry name" value="ZF_MYND_2"/>
    <property type="match status" value="1"/>
</dbReference>
<feature type="compositionally biased region" description="Basic and acidic residues" evidence="16">
    <location>
        <begin position="329"/>
        <end position="339"/>
    </location>
</feature>
<comment type="function">
    <text evidence="12">Protein-lysine N-methyltransferase. Monomethylates PRMT5, modulating its transcriptional activity. May also act as a histone methyltransferase. Plays a critical role in cardiac development. Acts as a key epigenetic regulator of gene expression during cardiac development via its dual activities as a methyltransferase and negative regulator of HDAC1.</text>
</comment>
<dbReference type="GO" id="GO:0042826">
    <property type="term" value="F:histone deacetylase binding"/>
    <property type="evidence" value="ECO:0007669"/>
    <property type="project" value="TreeGrafter"/>
</dbReference>
<accession>A0A665WHI3</accession>
<proteinExistence type="predicted"/>
<evidence type="ECO:0000256" key="5">
    <source>
        <dbReference type="ARBA" id="ARBA00022679"/>
    </source>
</evidence>
<dbReference type="GeneID" id="115054356"/>
<dbReference type="PANTHER" id="PTHR46165:SF2">
    <property type="entry name" value="SET AND MYND DOMAIN-CONTAINING PROTEIN 4"/>
    <property type="match status" value="1"/>
</dbReference>
<evidence type="ECO:0000256" key="12">
    <source>
        <dbReference type="ARBA" id="ARBA00093423"/>
    </source>
</evidence>
<gene>
    <name evidence="19" type="primary">smyd4</name>
</gene>
<evidence type="ECO:0000256" key="2">
    <source>
        <dbReference type="ARBA" id="ARBA00004496"/>
    </source>
</evidence>
<dbReference type="AlphaFoldDB" id="A0A665WHI3"/>
<comment type="catalytic activity">
    <reaction evidence="11">
        <text>L-lysyl-[protein] + S-adenosyl-L-methionine = N(6)-methyl-L-lysyl-[protein] + S-adenosyl-L-homocysteine + H(+)</text>
        <dbReference type="Rhea" id="RHEA:51736"/>
        <dbReference type="Rhea" id="RHEA-COMP:9752"/>
        <dbReference type="Rhea" id="RHEA-COMP:13053"/>
        <dbReference type="ChEBI" id="CHEBI:15378"/>
        <dbReference type="ChEBI" id="CHEBI:29969"/>
        <dbReference type="ChEBI" id="CHEBI:57856"/>
        <dbReference type="ChEBI" id="CHEBI:59789"/>
        <dbReference type="ChEBI" id="CHEBI:61929"/>
    </reaction>
</comment>
<dbReference type="Proteomes" id="UP000472264">
    <property type="component" value="Chromosome 14"/>
</dbReference>
<keyword evidence="4" id="KW-0489">Methyltransferase</keyword>
<evidence type="ECO:0000256" key="1">
    <source>
        <dbReference type="ARBA" id="ARBA00004123"/>
    </source>
</evidence>
<dbReference type="Gene3D" id="2.170.270.10">
    <property type="entry name" value="SET domain"/>
    <property type="match status" value="1"/>
</dbReference>
<evidence type="ECO:0000256" key="9">
    <source>
        <dbReference type="ARBA" id="ARBA00022833"/>
    </source>
</evidence>
<dbReference type="OrthoDB" id="62495at2759"/>
<feature type="region of interest" description="Disordered" evidence="16">
    <location>
        <begin position="402"/>
        <end position="427"/>
    </location>
</feature>
<dbReference type="Ensembl" id="ENSENLT00000044550.1">
    <property type="protein sequence ID" value="ENSENLP00000043453.1"/>
    <property type="gene ID" value="ENSENLG00000018544.1"/>
</dbReference>
<dbReference type="SUPFAM" id="SSF48452">
    <property type="entry name" value="TPR-like"/>
    <property type="match status" value="1"/>
</dbReference>
<dbReference type="InterPro" id="IPR002893">
    <property type="entry name" value="Znf_MYND"/>
</dbReference>
<comment type="subcellular location">
    <subcellularLocation>
        <location evidence="2">Cytoplasm</location>
    </subcellularLocation>
    <subcellularLocation>
        <location evidence="1">Nucleus</location>
    </subcellularLocation>
</comment>
<evidence type="ECO:0000256" key="3">
    <source>
        <dbReference type="ARBA" id="ARBA00022490"/>
    </source>
</evidence>
<keyword evidence="6" id="KW-0949">S-adenosyl-L-methionine</keyword>
<dbReference type="InParanoid" id="A0A665WHI3"/>
<name>A0A665WHI3_ECHNA</name>
<dbReference type="InterPro" id="IPR044421">
    <property type="entry name" value="SMYD4_SET"/>
</dbReference>
<evidence type="ECO:0000256" key="6">
    <source>
        <dbReference type="ARBA" id="ARBA00022691"/>
    </source>
</evidence>
<feature type="compositionally biased region" description="Polar residues" evidence="16">
    <location>
        <begin position="344"/>
        <end position="353"/>
    </location>
</feature>
<organism evidence="19 20">
    <name type="scientific">Echeneis naucrates</name>
    <name type="common">Live sharksucker</name>
    <dbReference type="NCBI Taxonomy" id="173247"/>
    <lineage>
        <taxon>Eukaryota</taxon>
        <taxon>Metazoa</taxon>
        <taxon>Chordata</taxon>
        <taxon>Craniata</taxon>
        <taxon>Vertebrata</taxon>
        <taxon>Euteleostomi</taxon>
        <taxon>Actinopterygii</taxon>
        <taxon>Neopterygii</taxon>
        <taxon>Teleostei</taxon>
        <taxon>Neoteleostei</taxon>
        <taxon>Acanthomorphata</taxon>
        <taxon>Carangaria</taxon>
        <taxon>Carangiformes</taxon>
        <taxon>Echeneidae</taxon>
        <taxon>Echeneis</taxon>
    </lineage>
</organism>
<sequence>MDLPCAQWQDHVAQKWAGLEPDLKQHFTSLPEIDDVFKCALTLTGQDDLDFLQSVSAGYSVQKDSVQASKCRERGNCSFKTRNYAAAALHYSQGICFAPQSSEQLSLCYANRSAALHHLQHYQECLDDIDKALKNGYPSHLLHKLEGRRTECLKQLAGGQNGKEDHHNLASENYKRPHQVKAPSGENLTCGICPQATVGLSLEKGRHLVAAERIAAGEVILHDRPYSCVLIPGTEEVRGDRGKLDAKGVLETEHRFCHRCLTETLCPVPCEGCSYSRYCSTSCQWDAWGEHHRWECPLSADLMALGVMSQLALRVTLQAGLKNIQMAREPIRDQHRKSEGSCLNGKSSPCHTDQPEPSTAYCGDSYLSVFHLLHHLNCHSPALRFLNAITVATVYLRLRKAGPPPASRTLSGPSDVNRHAPGEDGGKTDWSSELWLLGSAVLRHILQLRCNAQAILMLQDTGPKNSPVQSSRETRIATAIFPTLSLLNHSCCPNTSLAFSTGLDLSADCNESVAEHKASACGVAVTVRAAKDITAGQEILHCYGPHSSRMVIKERQRLLQEQYFFLCQCEACTPTQEEEEGAGGRRQRTGIRSSEREFGLLCGKCQSSVKKNSKDGGFTCLLPSCGHCVSSSEVNHRLQGIKADLEKAVKLIEGERPGEALSLLKSTQCQSTLILAETHPVRGELADAMARAYATMGDWNNAASHLEQSTIAICFQYGEDSIELGQQLFKLAQLHFNGGARDPALSVIPKVRRLLCLHRGPHCNELQELQAMEDCLQG</sequence>
<dbReference type="OMA" id="FDCTCPA"/>
<dbReference type="Pfam" id="PF01753">
    <property type="entry name" value="zf-MYND"/>
    <property type="match status" value="1"/>
</dbReference>
<reference evidence="19" key="2">
    <citation type="submission" date="2025-08" db="UniProtKB">
        <authorList>
            <consortium name="Ensembl"/>
        </authorList>
    </citation>
    <scope>IDENTIFICATION</scope>
</reference>
<evidence type="ECO:0000259" key="17">
    <source>
        <dbReference type="PROSITE" id="PS50280"/>
    </source>
</evidence>
<evidence type="ECO:0000256" key="14">
    <source>
        <dbReference type="ARBA" id="ARBA00093680"/>
    </source>
</evidence>
<evidence type="ECO:0000256" key="15">
    <source>
        <dbReference type="PROSITE-ProRule" id="PRU00134"/>
    </source>
</evidence>
<dbReference type="CTD" id="114826"/>
<dbReference type="InterPro" id="IPR052097">
    <property type="entry name" value="SET-MYND_domain_protein"/>
</dbReference>
<keyword evidence="20" id="KW-1185">Reference proteome</keyword>
<keyword evidence="10" id="KW-0539">Nucleus</keyword>
<keyword evidence="5" id="KW-0808">Transferase</keyword>
<dbReference type="Pfam" id="PF00856">
    <property type="entry name" value="SET"/>
    <property type="match status" value="1"/>
</dbReference>
<evidence type="ECO:0000256" key="4">
    <source>
        <dbReference type="ARBA" id="ARBA00022603"/>
    </source>
</evidence>
<dbReference type="GO" id="GO:0005737">
    <property type="term" value="C:cytoplasm"/>
    <property type="evidence" value="ECO:0007669"/>
    <property type="project" value="UniProtKB-SubCell"/>
</dbReference>
<keyword evidence="9" id="KW-0862">Zinc</keyword>
<feature type="region of interest" description="Disordered" evidence="16">
    <location>
        <begin position="328"/>
        <end position="353"/>
    </location>
</feature>
<evidence type="ECO:0000256" key="16">
    <source>
        <dbReference type="SAM" id="MobiDB-lite"/>
    </source>
</evidence>